<dbReference type="RefSeq" id="WP_161233245.1">
    <property type="nucleotide sequence ID" value="NZ_WWVI01000001.1"/>
</dbReference>
<evidence type="ECO:0000259" key="1">
    <source>
        <dbReference type="Pfam" id="PF09851"/>
    </source>
</evidence>
<evidence type="ECO:0008006" key="5">
    <source>
        <dbReference type="Google" id="ProtNLM"/>
    </source>
</evidence>
<evidence type="ECO:0000259" key="2">
    <source>
        <dbReference type="Pfam" id="PF14470"/>
    </source>
</evidence>
<evidence type="ECO:0000313" key="4">
    <source>
        <dbReference type="Proteomes" id="UP000477285"/>
    </source>
</evidence>
<dbReference type="Pfam" id="PF14470">
    <property type="entry name" value="bPH_3"/>
    <property type="match status" value="1"/>
</dbReference>
<gene>
    <name evidence="3" type="ORF">GT728_00840</name>
</gene>
<dbReference type="Proteomes" id="UP000477285">
    <property type="component" value="Unassembled WGS sequence"/>
</dbReference>
<comment type="caution">
    <text evidence="3">The sequence shown here is derived from an EMBL/GenBank/DDBJ whole genome shotgun (WGS) entry which is preliminary data.</text>
</comment>
<dbReference type="InterPro" id="IPR018649">
    <property type="entry name" value="SHOCT"/>
</dbReference>
<proteinExistence type="predicted"/>
<accession>A0A6L8SZF2</accession>
<dbReference type="InterPro" id="IPR039519">
    <property type="entry name" value="YokE-like_PH"/>
</dbReference>
<reference evidence="3 4" key="1">
    <citation type="journal article" date="2019" name="Nat. Med.">
        <title>A library of human gut bacterial isolates paired with longitudinal multiomics data enables mechanistic microbiome research.</title>
        <authorList>
            <person name="Poyet M."/>
            <person name="Groussin M."/>
            <person name="Gibbons S.M."/>
            <person name="Avila-Pacheco J."/>
            <person name="Jiang X."/>
            <person name="Kearney S.M."/>
            <person name="Perrotta A.R."/>
            <person name="Berdy B."/>
            <person name="Zhao S."/>
            <person name="Lieberman T.D."/>
            <person name="Swanson P.K."/>
            <person name="Smith M."/>
            <person name="Roesemann S."/>
            <person name="Alexander J.E."/>
            <person name="Rich S.A."/>
            <person name="Livny J."/>
            <person name="Vlamakis H."/>
            <person name="Clish C."/>
            <person name="Bullock K."/>
            <person name="Deik A."/>
            <person name="Scott J."/>
            <person name="Pierce K.A."/>
            <person name="Xavier R.J."/>
            <person name="Alm E.J."/>
        </authorList>
    </citation>
    <scope>NUCLEOTIDE SEQUENCE [LARGE SCALE GENOMIC DNA]</scope>
    <source>
        <strain evidence="3 4">BIOML-A1</strain>
    </source>
</reference>
<feature type="domain" description="YokE-like PH" evidence="2">
    <location>
        <begin position="33"/>
        <end position="110"/>
    </location>
</feature>
<evidence type="ECO:0000313" key="3">
    <source>
        <dbReference type="EMBL" id="MZL31778.1"/>
    </source>
</evidence>
<feature type="domain" description="SHOCT" evidence="1">
    <location>
        <begin position="143"/>
        <end position="168"/>
    </location>
</feature>
<sequence length="170" mass="18485">MKTVKEMLDFSAECKCKMTKAMSKGVEVVAQNLSENEVVNYCIGAFAEGNNAQIAFAITNLRVIAAQKKMFSDTVIAIPISHINDLTTKTKLTGDFIIIGNDAGENLTISVYKGLGTSVANALHLAMASSERRQAEPDVASDLRKFKALLDDGIITEDEFLKKKQQLLGL</sequence>
<dbReference type="EMBL" id="WWVQ01000001">
    <property type="protein sequence ID" value="MZL31778.1"/>
    <property type="molecule type" value="Genomic_DNA"/>
</dbReference>
<organism evidence="3 4">
    <name type="scientific">Blautia wexlerae</name>
    <dbReference type="NCBI Taxonomy" id="418240"/>
    <lineage>
        <taxon>Bacteria</taxon>
        <taxon>Bacillati</taxon>
        <taxon>Bacillota</taxon>
        <taxon>Clostridia</taxon>
        <taxon>Lachnospirales</taxon>
        <taxon>Lachnospiraceae</taxon>
        <taxon>Blautia</taxon>
    </lineage>
</organism>
<dbReference type="Pfam" id="PF09851">
    <property type="entry name" value="SHOCT"/>
    <property type="match status" value="1"/>
</dbReference>
<name>A0A6L8SZF2_9FIRM</name>
<dbReference type="AlphaFoldDB" id="A0A6L8SZF2"/>
<protein>
    <recommendedName>
        <fullName evidence="5">SHOCT domain-containing protein</fullName>
    </recommendedName>
</protein>